<protein>
    <recommendedName>
        <fullName evidence="5">Pre-mRNA-processing protein 40A-like</fullName>
    </recommendedName>
</protein>
<evidence type="ECO:0008006" key="5">
    <source>
        <dbReference type="Google" id="ProtNLM"/>
    </source>
</evidence>
<feature type="domain" description="WW" evidence="2">
    <location>
        <begin position="264"/>
        <end position="297"/>
    </location>
</feature>
<dbReference type="Gene3D" id="1.10.10.440">
    <property type="entry name" value="FF domain"/>
    <property type="match status" value="5"/>
</dbReference>
<dbReference type="GO" id="GO:0045292">
    <property type="term" value="P:mRNA cis splicing, via spliceosome"/>
    <property type="evidence" value="ECO:0007669"/>
    <property type="project" value="InterPro"/>
</dbReference>
<dbReference type="PROSITE" id="PS01159">
    <property type="entry name" value="WW_DOMAIN_1"/>
    <property type="match status" value="1"/>
</dbReference>
<dbReference type="Pfam" id="PF25432">
    <property type="entry name" value="FF_PRPF40A"/>
    <property type="match status" value="1"/>
</dbReference>
<dbReference type="AlphaFoldDB" id="A0A6N2L4G2"/>
<dbReference type="PANTHER" id="PTHR11864">
    <property type="entry name" value="PRE-MRNA-PROCESSING PROTEIN PRP40"/>
    <property type="match status" value="1"/>
</dbReference>
<dbReference type="InterPro" id="IPR039726">
    <property type="entry name" value="Prp40-like"/>
</dbReference>
<feature type="compositionally biased region" description="Basic and acidic residues" evidence="1">
    <location>
        <begin position="867"/>
        <end position="881"/>
    </location>
</feature>
<feature type="region of interest" description="Disordered" evidence="1">
    <location>
        <begin position="416"/>
        <end position="448"/>
    </location>
</feature>
<dbReference type="GO" id="GO:0003723">
    <property type="term" value="F:RNA binding"/>
    <property type="evidence" value="ECO:0007669"/>
    <property type="project" value="TreeGrafter"/>
</dbReference>
<dbReference type="SUPFAM" id="SSF51045">
    <property type="entry name" value="WW domain"/>
    <property type="match status" value="2"/>
</dbReference>
<dbReference type="PANTHER" id="PTHR11864:SF33">
    <property type="entry name" value="PRE-MRNA-PROCESSING PROTEIN 40B"/>
    <property type="match status" value="1"/>
</dbReference>
<feature type="compositionally biased region" description="Basic and acidic residues" evidence="1">
    <location>
        <begin position="773"/>
        <end position="798"/>
    </location>
</feature>
<feature type="region of interest" description="Disordered" evidence="1">
    <location>
        <begin position="773"/>
        <end position="931"/>
    </location>
</feature>
<organism evidence="4">
    <name type="scientific">Salix viminalis</name>
    <name type="common">Common osier</name>
    <name type="synonym">Basket willow</name>
    <dbReference type="NCBI Taxonomy" id="40686"/>
    <lineage>
        <taxon>Eukaryota</taxon>
        <taxon>Viridiplantae</taxon>
        <taxon>Streptophyta</taxon>
        <taxon>Embryophyta</taxon>
        <taxon>Tracheophyta</taxon>
        <taxon>Spermatophyta</taxon>
        <taxon>Magnoliopsida</taxon>
        <taxon>eudicotyledons</taxon>
        <taxon>Gunneridae</taxon>
        <taxon>Pentapetalae</taxon>
        <taxon>rosids</taxon>
        <taxon>fabids</taxon>
        <taxon>Malpighiales</taxon>
        <taxon>Salicaceae</taxon>
        <taxon>Saliceae</taxon>
        <taxon>Salix</taxon>
    </lineage>
</organism>
<feature type="region of interest" description="Disordered" evidence="1">
    <location>
        <begin position="328"/>
        <end position="395"/>
    </location>
</feature>
<evidence type="ECO:0000256" key="1">
    <source>
        <dbReference type="SAM" id="MobiDB-lite"/>
    </source>
</evidence>
<evidence type="ECO:0000259" key="3">
    <source>
        <dbReference type="PROSITE" id="PS51676"/>
    </source>
</evidence>
<sequence length="931" mass="105220">MANNSQFSGMQPLQPPLVGSMDPPRNLFPPPPMPVQFRPVVPVQPQQFIPVSSPHFQPAGRGVTVMNAGLPPQPPQPQYPHSMQQLPAIPNQPSHGPPPPPQAIPLPNGQPNWHVMSGSPLPPHSVQTSNYMPGLGGPGVPLSSSYTFAPSSYGQPPITFNAVSQYQPIPQMHAPSIPSGGQPALSSMNQNTAPVMPIQHSGEQSSITTANVPASGIQPRPTVEALTEWKEHTPANGRRFYYNKRTKQSSWEKPFELMTSIERADASTDWKEFTSPDGRKYYYNKVTKQSKWEIPEELKLARARVENPSIMETQSKVFANSHAPNSVLPSVDKAPSSADALSSTAQGAPLSPVPVKPVAAAGNSQSHLASEPPTLPVMSSSTTTNADEVQTTESSIVDVPKNAEITATAVNTITAPMSDNFSTHDKASSEDDAPAQDKQEAEKDAVIDEKVNNVTLEEKSVNQDPSLYADKLEAKNAFKALLESANVGSEWTWDQESKELTASMRWSKVATLFENDERFKVVERERDRRDLIETYLQELEEKASAQWRKVQDQLEADERCSRLEKIDRLEIFQEYLHDLLKEEEEQRKIQKEEQRKAERKNRDDFRKLLEEHVASGTLTAKTNWHDYHLKVKDLHAYVAVASNASGSTPKDLFEDVSEELQKQVPLASNWTLQDMKVAIIKDVSSPLISDVNLKMVFDELVERAREKEEKEAKKRKHLADDFLNLLQSFKDLTASSKWESFKEIFEGTREYSSIGEEAFCREMFEEYISQLKEQEKENERKRKEEKAKKEKEREERDTRKAKHRREKEWGHERDKEHTRKEEADVEISGTTETQACSDKKRSGSDNNSRKQRKRHQNAVDDLDESEKDWSKSSHRHSSNDHKKSRRHGSTPESDSESRHKKHKRDHHNGSRRAGDNEDLEDGEFGEDRETR</sequence>
<dbReference type="Pfam" id="PF00397">
    <property type="entry name" value="WW"/>
    <property type="match status" value="2"/>
</dbReference>
<dbReference type="GO" id="GO:0005685">
    <property type="term" value="C:U1 snRNP"/>
    <property type="evidence" value="ECO:0007669"/>
    <property type="project" value="TreeGrafter"/>
</dbReference>
<feature type="domain" description="FF" evidence="3">
    <location>
        <begin position="471"/>
        <end position="538"/>
    </location>
</feature>
<feature type="compositionally biased region" description="Polar residues" evidence="1">
    <location>
        <begin position="377"/>
        <end position="395"/>
    </location>
</feature>
<feature type="region of interest" description="Disordered" evidence="1">
    <location>
        <begin position="67"/>
        <end position="110"/>
    </location>
</feature>
<evidence type="ECO:0000259" key="2">
    <source>
        <dbReference type="PROSITE" id="PS50020"/>
    </source>
</evidence>
<dbReference type="InterPro" id="IPR036020">
    <property type="entry name" value="WW_dom_sf"/>
</dbReference>
<dbReference type="SMART" id="SM00441">
    <property type="entry name" value="FF"/>
    <property type="match status" value="3"/>
</dbReference>
<dbReference type="Pfam" id="PF01846">
    <property type="entry name" value="FF"/>
    <property type="match status" value="2"/>
</dbReference>
<feature type="compositionally biased region" description="Pro residues" evidence="1">
    <location>
        <begin position="95"/>
        <end position="104"/>
    </location>
</feature>
<dbReference type="PROSITE" id="PS50020">
    <property type="entry name" value="WW_DOMAIN_2"/>
    <property type="match status" value="2"/>
</dbReference>
<dbReference type="PROSITE" id="PS51676">
    <property type="entry name" value="FF"/>
    <property type="match status" value="2"/>
</dbReference>
<reference evidence="4" key="1">
    <citation type="submission" date="2019-03" db="EMBL/GenBank/DDBJ databases">
        <authorList>
            <person name="Mank J."/>
            <person name="Almeida P."/>
        </authorList>
    </citation>
    <scope>NUCLEOTIDE SEQUENCE</scope>
    <source>
        <strain evidence="4">78183</strain>
    </source>
</reference>
<dbReference type="GO" id="GO:0071004">
    <property type="term" value="C:U2-type prespliceosome"/>
    <property type="evidence" value="ECO:0007669"/>
    <property type="project" value="TreeGrafter"/>
</dbReference>
<evidence type="ECO:0000313" key="4">
    <source>
        <dbReference type="EMBL" id="VFU35508.1"/>
    </source>
</evidence>
<gene>
    <name evidence="4" type="ORF">SVIM_LOCUS176511</name>
</gene>
<dbReference type="SMART" id="SM00456">
    <property type="entry name" value="WW"/>
    <property type="match status" value="2"/>
</dbReference>
<dbReference type="InterPro" id="IPR036517">
    <property type="entry name" value="FF_domain_sf"/>
</dbReference>
<feature type="compositionally biased region" description="Basic and acidic residues" evidence="1">
    <location>
        <begin position="422"/>
        <end position="448"/>
    </location>
</feature>
<dbReference type="FunFam" id="2.20.70.10:FF:000228">
    <property type="entry name" value="Pre-mRNA-processing protein 40A"/>
    <property type="match status" value="1"/>
</dbReference>
<feature type="domain" description="WW" evidence="2">
    <location>
        <begin position="229"/>
        <end position="256"/>
    </location>
</feature>
<proteinExistence type="predicted"/>
<dbReference type="EMBL" id="CAADRP010001112">
    <property type="protein sequence ID" value="VFU35508.1"/>
    <property type="molecule type" value="Genomic_DNA"/>
</dbReference>
<dbReference type="Gene3D" id="2.20.70.10">
    <property type="match status" value="2"/>
</dbReference>
<feature type="compositionally biased region" description="Basic residues" evidence="1">
    <location>
        <begin position="898"/>
        <end position="910"/>
    </location>
</feature>
<feature type="region of interest" description="Disordered" evidence="1">
    <location>
        <begin position="1"/>
        <end position="33"/>
    </location>
</feature>
<dbReference type="FunFam" id="1.10.10.440:FF:000026">
    <property type="entry name" value="Pre-mRNA-processing protein 40A"/>
    <property type="match status" value="1"/>
</dbReference>
<dbReference type="InterPro" id="IPR002713">
    <property type="entry name" value="FF_domain"/>
</dbReference>
<feature type="domain" description="FF" evidence="3">
    <location>
        <begin position="596"/>
        <end position="659"/>
    </location>
</feature>
<feature type="compositionally biased region" description="Low complexity" evidence="1">
    <location>
        <begin position="79"/>
        <end position="94"/>
    </location>
</feature>
<accession>A0A6N2L4G2</accession>
<dbReference type="SUPFAM" id="SSF81698">
    <property type="entry name" value="FF domain"/>
    <property type="match status" value="4"/>
</dbReference>
<dbReference type="InterPro" id="IPR001202">
    <property type="entry name" value="WW_dom"/>
</dbReference>
<feature type="compositionally biased region" description="Polar residues" evidence="1">
    <location>
        <begin position="1"/>
        <end position="11"/>
    </location>
</feature>
<name>A0A6N2L4G2_SALVM</name>
<feature type="compositionally biased region" description="Basic and acidic residues" evidence="1">
    <location>
        <begin position="806"/>
        <end position="822"/>
    </location>
</feature>
<dbReference type="CDD" id="cd00201">
    <property type="entry name" value="WW"/>
    <property type="match status" value="2"/>
</dbReference>